<dbReference type="AlphaFoldDB" id="A0A6J4T8M2"/>
<sequence length="369" mass="42050">GQRHHPRDRRCDGARLRLHERLSRHRQRGRDLDLDARARAEDRGDAVGDPELRRRLHLDQGRRDGRQRDRQRRPHHDDGDLRRPHRRDRLEPRHVVLRPAVELVARADRRRRGCGVRGQRRRRDPRAGPAGEGHDPRARGPRRRVPRRRRRHPHHLSDGRPAAPRAGQPRLPLRPDRQRQPAVAVARHQRRAEDDGHHHARARHPRDARGARPRTAVLGDRVGGDRDRARHLLGRLADHPHDGQPDLQDGPGTGLRRAGRRRGGAADRVAPRLPALDDALDHRRRARCGRGQAPVGGALGPGRQHRRRVGADDPGRGVRRRADLRCEPDLRSGRAGSDADRRQPAHADRGDVRQARAQRPGDHRGGGRM</sequence>
<name>A0A6J4T8M2_9ACTN</name>
<dbReference type="EMBL" id="CADCVQ010000126">
    <property type="protein sequence ID" value="CAA9516070.1"/>
    <property type="molecule type" value="Genomic_DNA"/>
</dbReference>
<feature type="compositionally biased region" description="Basic and acidic residues" evidence="1">
    <location>
        <begin position="222"/>
        <end position="244"/>
    </location>
</feature>
<feature type="compositionally biased region" description="Basic and acidic residues" evidence="1">
    <location>
        <begin position="75"/>
        <end position="93"/>
    </location>
</feature>
<feature type="compositionally biased region" description="Basic residues" evidence="1">
    <location>
        <begin position="139"/>
        <end position="154"/>
    </location>
</feature>
<organism evidence="2">
    <name type="scientific">uncultured Solirubrobacteraceae bacterium</name>
    <dbReference type="NCBI Taxonomy" id="1162706"/>
    <lineage>
        <taxon>Bacteria</taxon>
        <taxon>Bacillati</taxon>
        <taxon>Actinomycetota</taxon>
        <taxon>Thermoleophilia</taxon>
        <taxon>Solirubrobacterales</taxon>
        <taxon>Solirubrobacteraceae</taxon>
        <taxon>environmental samples</taxon>
    </lineage>
</organism>
<feature type="region of interest" description="Disordered" evidence="1">
    <location>
        <begin position="1"/>
        <end position="93"/>
    </location>
</feature>
<feature type="compositionally biased region" description="Basic and acidic residues" evidence="1">
    <location>
        <begin position="309"/>
        <end position="369"/>
    </location>
</feature>
<accession>A0A6J4T8M2</accession>
<protein>
    <submittedName>
        <fullName evidence="2">Probable low-affinity inorganic phosphate transporter</fullName>
    </submittedName>
</protein>
<feature type="compositionally biased region" description="Basic and acidic residues" evidence="1">
    <location>
        <begin position="29"/>
        <end position="68"/>
    </location>
</feature>
<evidence type="ECO:0000256" key="1">
    <source>
        <dbReference type="SAM" id="MobiDB-lite"/>
    </source>
</evidence>
<proteinExistence type="predicted"/>
<feature type="compositionally biased region" description="Basic and acidic residues" evidence="1">
    <location>
        <begin position="9"/>
        <end position="21"/>
    </location>
</feature>
<evidence type="ECO:0000313" key="2">
    <source>
        <dbReference type="EMBL" id="CAA9516070.1"/>
    </source>
</evidence>
<feature type="non-terminal residue" evidence="2">
    <location>
        <position position="1"/>
    </location>
</feature>
<feature type="non-terminal residue" evidence="2">
    <location>
        <position position="369"/>
    </location>
</feature>
<feature type="compositionally biased region" description="Low complexity" evidence="1">
    <location>
        <begin position="266"/>
        <end position="277"/>
    </location>
</feature>
<gene>
    <name evidence="2" type="ORF">AVDCRST_MAG67-2996</name>
</gene>
<reference evidence="2" key="1">
    <citation type="submission" date="2020-02" db="EMBL/GenBank/DDBJ databases">
        <authorList>
            <person name="Meier V. D."/>
        </authorList>
    </citation>
    <scope>NUCLEOTIDE SEQUENCE</scope>
    <source>
        <strain evidence="2">AVDCRST_MAG67</strain>
    </source>
</reference>
<feature type="region of interest" description="Disordered" evidence="1">
    <location>
        <begin position="110"/>
        <end position="369"/>
    </location>
</feature>
<feature type="compositionally biased region" description="Basic residues" evidence="1">
    <location>
        <begin position="110"/>
        <end position="124"/>
    </location>
</feature>